<dbReference type="GO" id="GO:0006508">
    <property type="term" value="P:proteolysis"/>
    <property type="evidence" value="ECO:0007669"/>
    <property type="project" value="UniProtKB-KW"/>
</dbReference>
<dbReference type="PROSITE" id="PS00138">
    <property type="entry name" value="SUBTILASE_SER"/>
    <property type="match status" value="1"/>
</dbReference>
<dbReference type="GO" id="GO:0004252">
    <property type="term" value="F:serine-type endopeptidase activity"/>
    <property type="evidence" value="ECO:0007669"/>
    <property type="project" value="UniProtKB-UniRule"/>
</dbReference>
<dbReference type="PROSITE" id="PS51892">
    <property type="entry name" value="SUBTILASE"/>
    <property type="match status" value="1"/>
</dbReference>
<feature type="active site" description="Charge relay system" evidence="6">
    <location>
        <position position="396"/>
    </location>
</feature>
<dbReference type="InterPro" id="IPR015500">
    <property type="entry name" value="Peptidase_S8_subtilisin-rel"/>
</dbReference>
<dbReference type="PANTHER" id="PTHR43806">
    <property type="entry name" value="PEPTIDASE S8"/>
    <property type="match status" value="1"/>
</dbReference>
<dbReference type="Proteomes" id="UP000646211">
    <property type="component" value="Unassembled WGS sequence"/>
</dbReference>
<evidence type="ECO:0000259" key="8">
    <source>
        <dbReference type="Pfam" id="PF00082"/>
    </source>
</evidence>
<dbReference type="InterPro" id="IPR036852">
    <property type="entry name" value="Peptidase_S8/S53_dom_sf"/>
</dbReference>
<dbReference type="NCBIfam" id="TIGR04183">
    <property type="entry name" value="Por_Secre_tail"/>
    <property type="match status" value="1"/>
</dbReference>
<evidence type="ECO:0000313" key="10">
    <source>
        <dbReference type="EMBL" id="MBF2708727.1"/>
    </source>
</evidence>
<dbReference type="PIRSF" id="PIRSF037903">
    <property type="entry name" value="Subtilisin_rel_GFO_2223"/>
    <property type="match status" value="1"/>
</dbReference>
<evidence type="ECO:0000256" key="6">
    <source>
        <dbReference type="PROSITE-ProRule" id="PRU01240"/>
    </source>
</evidence>
<feature type="active site" description="Charge relay system" evidence="6">
    <location>
        <position position="218"/>
    </location>
</feature>
<evidence type="ECO:0000259" key="9">
    <source>
        <dbReference type="Pfam" id="PF18962"/>
    </source>
</evidence>
<comment type="caution">
    <text evidence="10">The sequence shown here is derived from an EMBL/GenBank/DDBJ whole genome shotgun (WGS) entry which is preliminary data.</text>
</comment>
<feature type="signal peptide" evidence="7">
    <location>
        <begin position="1"/>
        <end position="18"/>
    </location>
</feature>
<dbReference type="EMBL" id="JADHEC010000017">
    <property type="protein sequence ID" value="MBF2708727.1"/>
    <property type="molecule type" value="Genomic_DNA"/>
</dbReference>
<gene>
    <name evidence="10" type="ORF">IR213_09010</name>
</gene>
<feature type="domain" description="Secretion system C-terminal sorting" evidence="9">
    <location>
        <begin position="469"/>
        <end position="538"/>
    </location>
</feature>
<keyword evidence="4 6" id="KW-0378">Hydrolase</keyword>
<evidence type="ECO:0000256" key="7">
    <source>
        <dbReference type="SAM" id="SignalP"/>
    </source>
</evidence>
<evidence type="ECO:0000256" key="1">
    <source>
        <dbReference type="ARBA" id="ARBA00011073"/>
    </source>
</evidence>
<organism evidence="10 11">
    <name type="scientific">Flavobacterium soyangense</name>
    <dbReference type="NCBI Taxonomy" id="2023265"/>
    <lineage>
        <taxon>Bacteria</taxon>
        <taxon>Pseudomonadati</taxon>
        <taxon>Bacteroidota</taxon>
        <taxon>Flavobacteriia</taxon>
        <taxon>Flavobacteriales</taxon>
        <taxon>Flavobacteriaceae</taxon>
        <taxon>Flavobacterium</taxon>
    </lineage>
</organism>
<feature type="active site" description="Charge relay system" evidence="6">
    <location>
        <position position="178"/>
    </location>
</feature>
<evidence type="ECO:0000256" key="2">
    <source>
        <dbReference type="ARBA" id="ARBA00022670"/>
    </source>
</evidence>
<dbReference type="Pfam" id="PF00082">
    <property type="entry name" value="Peptidase_S8"/>
    <property type="match status" value="1"/>
</dbReference>
<keyword evidence="2 6" id="KW-0645">Protease</keyword>
<dbReference type="InterPro" id="IPR017317">
    <property type="entry name" value="Pept_S8_subtilisin_bacteroid-2"/>
</dbReference>
<comment type="similarity">
    <text evidence="1 6">Belongs to the peptidase S8 family.</text>
</comment>
<dbReference type="Pfam" id="PF18962">
    <property type="entry name" value="Por_Secre_tail"/>
    <property type="match status" value="1"/>
</dbReference>
<keyword evidence="11" id="KW-1185">Reference proteome</keyword>
<feature type="chain" id="PRO_5036723991" evidence="7">
    <location>
        <begin position="19"/>
        <end position="541"/>
    </location>
</feature>
<reference evidence="10" key="1">
    <citation type="submission" date="2020-11" db="EMBL/GenBank/DDBJ databases">
        <title>Genome of Flavobacterium soyangense.</title>
        <authorList>
            <person name="Liu Q."/>
            <person name="Xin Y.-H."/>
        </authorList>
    </citation>
    <scope>NUCLEOTIDE SEQUENCE</scope>
    <source>
        <strain evidence="10">CGMCC 1.13493</strain>
    </source>
</reference>
<evidence type="ECO:0000256" key="5">
    <source>
        <dbReference type="ARBA" id="ARBA00022825"/>
    </source>
</evidence>
<evidence type="ECO:0000256" key="4">
    <source>
        <dbReference type="ARBA" id="ARBA00022801"/>
    </source>
</evidence>
<dbReference type="InterPro" id="IPR023828">
    <property type="entry name" value="Peptidase_S8_Ser-AS"/>
</dbReference>
<evidence type="ECO:0000256" key="3">
    <source>
        <dbReference type="ARBA" id="ARBA00022729"/>
    </source>
</evidence>
<name>A0A930UAV2_9FLAO</name>
<dbReference type="InterPro" id="IPR000209">
    <property type="entry name" value="Peptidase_S8/S53_dom"/>
</dbReference>
<dbReference type="Gene3D" id="3.40.50.200">
    <property type="entry name" value="Peptidase S8/S53 domain"/>
    <property type="match status" value="1"/>
</dbReference>
<feature type="domain" description="Peptidase S8/S53" evidence="8">
    <location>
        <begin position="169"/>
        <end position="445"/>
    </location>
</feature>
<evidence type="ECO:0000313" key="11">
    <source>
        <dbReference type="Proteomes" id="UP000646211"/>
    </source>
</evidence>
<dbReference type="RefSeq" id="WP_194311978.1">
    <property type="nucleotide sequence ID" value="NZ_JADHEC010000017.1"/>
</dbReference>
<dbReference type="InterPro" id="IPR026444">
    <property type="entry name" value="Secre_tail"/>
</dbReference>
<proteinExistence type="inferred from homology"/>
<sequence length="541" mass="58476">MKKIFIFLFLVPSFVCFSQEDAWVYFKDKPDSAAYLSNPLTMLTQRALDRRTAQNIPLDLLDVPIYLPYYNQILSASGIALLAKSKWLNCVYVRGSQTDINALRLLSSVLRVDYADKSLNVSGKKTTAKIKFKPVNKTLQTLTSFNYGNSANQIQMLNGHLLHQLNYTGTGKIIAVLDAGFPGVNTAQPFQRLITGGSILGGYDYVNKSTNFYTGNSHGTLVLSTMGGFTDGQLVGTAPDAKYYLFITEDTASENPVEESNWVEAAEEADRLGVDIITSSLGYFAFDNPAYGHTYADMTGNSAFASLGANIAFNKGIFVVASAGNEGTTVEPHVGVPAEALNVLGIGAVKADRTYAAFSSIGPSFDGRVKPDVMAQGNPSVLSDPAGNIDTASGTSFSGPIMAGMVACLWQALPGKTNAQIKQLITQSADNFNQIVKSRTQYGYGIPDFNLALSNGLSVSVFSKNDFIVYPNPTSDSISITLPEGFNSEMLVIYTILGQKVLEKNISIQSPTISLKTLTTGMYFYKIESNGFFKSGKIIKQ</sequence>
<dbReference type="InterPro" id="IPR050131">
    <property type="entry name" value="Peptidase_S8_subtilisin-like"/>
</dbReference>
<keyword evidence="5 6" id="KW-0720">Serine protease</keyword>
<protein>
    <submittedName>
        <fullName evidence="10">S8 family serine peptidase</fullName>
    </submittedName>
</protein>
<accession>A0A930UAV2</accession>
<dbReference type="CDD" id="cd07493">
    <property type="entry name" value="Peptidases_S8_9"/>
    <property type="match status" value="1"/>
</dbReference>
<keyword evidence="3 7" id="KW-0732">Signal</keyword>
<dbReference type="PANTHER" id="PTHR43806:SF67">
    <property type="entry name" value="EGF-LIKE DOMAIN-CONTAINING PROTEIN"/>
    <property type="match status" value="1"/>
</dbReference>
<dbReference type="PRINTS" id="PR00723">
    <property type="entry name" value="SUBTILISIN"/>
</dbReference>
<dbReference type="SUPFAM" id="SSF52743">
    <property type="entry name" value="Subtilisin-like"/>
    <property type="match status" value="1"/>
</dbReference>
<dbReference type="AlphaFoldDB" id="A0A930UAV2"/>